<dbReference type="AlphaFoldDB" id="A0A6J4HHA7"/>
<gene>
    <name evidence="1" type="ORF">AVDCRST_MAG76-813</name>
</gene>
<evidence type="ECO:0000313" key="1">
    <source>
        <dbReference type="EMBL" id="CAA9223792.1"/>
    </source>
</evidence>
<organism evidence="1">
    <name type="scientific">uncultured Acidimicrobiales bacterium</name>
    <dbReference type="NCBI Taxonomy" id="310071"/>
    <lineage>
        <taxon>Bacteria</taxon>
        <taxon>Bacillati</taxon>
        <taxon>Actinomycetota</taxon>
        <taxon>Acidimicrobiia</taxon>
        <taxon>Acidimicrobiales</taxon>
        <taxon>environmental samples</taxon>
    </lineage>
</organism>
<reference evidence="1" key="1">
    <citation type="submission" date="2020-02" db="EMBL/GenBank/DDBJ databases">
        <authorList>
            <person name="Meier V. D."/>
        </authorList>
    </citation>
    <scope>NUCLEOTIDE SEQUENCE</scope>
    <source>
        <strain evidence="1">AVDCRST_MAG76</strain>
    </source>
</reference>
<accession>A0A6J4HHA7</accession>
<sequence length="198" mass="20601">MFLLGAGFVGALTVEEGEGANSGGGSPPVIEPGPPAPPIDLAAVIVPGPAGFDQIPDARLLVGGAVDVDRLASERGDQTKTVFQETRLVNGFVRAWQKPATAELVTVRLYQFADEAGATSYSKRVVQAMSKAPATTFVVPATTDTVGIDTRVDQGPNRLAYVFSRRGRVVAAIAATTVPPLEAGFLPAFARSQLSLLP</sequence>
<protein>
    <submittedName>
        <fullName evidence="1">Uncharacterized protein</fullName>
    </submittedName>
</protein>
<name>A0A6J4HHA7_9ACTN</name>
<proteinExistence type="predicted"/>
<dbReference type="EMBL" id="CADCSZ010000050">
    <property type="protein sequence ID" value="CAA9223792.1"/>
    <property type="molecule type" value="Genomic_DNA"/>
</dbReference>